<feature type="region of interest" description="Disordered" evidence="1">
    <location>
        <begin position="77"/>
        <end position="100"/>
    </location>
</feature>
<reference evidence="2" key="1">
    <citation type="journal article" date="2014" name="Int. J. Syst. Evol. Microbiol.">
        <title>Complete genome sequence of Corynebacterium casei LMG S-19264T (=DSM 44701T), isolated from a smear-ripened cheese.</title>
        <authorList>
            <consortium name="US DOE Joint Genome Institute (JGI-PGF)"/>
            <person name="Walter F."/>
            <person name="Albersmeier A."/>
            <person name="Kalinowski J."/>
            <person name="Ruckert C."/>
        </authorList>
    </citation>
    <scope>NUCLEOTIDE SEQUENCE</scope>
    <source>
        <strain evidence="2">JCM 4784</strain>
    </source>
</reference>
<proteinExistence type="predicted"/>
<organism evidence="2 3">
    <name type="scientific">Streptomyces longispororuber</name>
    <dbReference type="NCBI Taxonomy" id="68230"/>
    <lineage>
        <taxon>Bacteria</taxon>
        <taxon>Bacillati</taxon>
        <taxon>Actinomycetota</taxon>
        <taxon>Actinomycetes</taxon>
        <taxon>Kitasatosporales</taxon>
        <taxon>Streptomycetaceae</taxon>
        <taxon>Streptomyces</taxon>
    </lineage>
</organism>
<evidence type="ECO:0000313" key="3">
    <source>
        <dbReference type="Proteomes" id="UP000608024"/>
    </source>
</evidence>
<dbReference type="RefSeq" id="WP_190140818.1">
    <property type="nucleotide sequence ID" value="NZ_BNBT01000335.1"/>
</dbReference>
<dbReference type="EMBL" id="BNBT01000335">
    <property type="protein sequence ID" value="GHF02789.1"/>
    <property type="molecule type" value="Genomic_DNA"/>
</dbReference>
<evidence type="ECO:0000313" key="2">
    <source>
        <dbReference type="EMBL" id="GHF02789.1"/>
    </source>
</evidence>
<evidence type="ECO:0000256" key="1">
    <source>
        <dbReference type="SAM" id="MobiDB-lite"/>
    </source>
</evidence>
<comment type="caution">
    <text evidence="2">The sequence shown here is derived from an EMBL/GenBank/DDBJ whole genome shotgun (WGS) entry which is preliminary data.</text>
</comment>
<accession>A0A919E1M9</accession>
<name>A0A919E1M9_9ACTN</name>
<gene>
    <name evidence="2" type="ORF">GCM10018785_75570</name>
</gene>
<protein>
    <submittedName>
        <fullName evidence="2">Uncharacterized protein</fullName>
    </submittedName>
</protein>
<sequence length="100" mass="10651">MDDSLSFESFLAGAKKAAHRAMDDHGRGEYDEFALHAGVAIESLAKAVLISKNPIYIAEMKGSAEMLFHLGGHRTARAQPRPLRGSGCSTSSLSTVSLTC</sequence>
<reference evidence="2" key="2">
    <citation type="submission" date="2020-09" db="EMBL/GenBank/DDBJ databases">
        <authorList>
            <person name="Sun Q."/>
            <person name="Ohkuma M."/>
        </authorList>
    </citation>
    <scope>NUCLEOTIDE SEQUENCE</scope>
    <source>
        <strain evidence="2">JCM 4784</strain>
    </source>
</reference>
<keyword evidence="3" id="KW-1185">Reference proteome</keyword>
<dbReference type="AlphaFoldDB" id="A0A919E1M9"/>
<feature type="compositionally biased region" description="Low complexity" evidence="1">
    <location>
        <begin position="85"/>
        <end position="100"/>
    </location>
</feature>
<dbReference type="Proteomes" id="UP000608024">
    <property type="component" value="Unassembled WGS sequence"/>
</dbReference>